<gene>
    <name evidence="1" type="ORF">JYK00_04675</name>
</gene>
<evidence type="ECO:0000313" key="2">
    <source>
        <dbReference type="Proteomes" id="UP000671862"/>
    </source>
</evidence>
<dbReference type="RefSeq" id="WP_207567523.1">
    <property type="nucleotide sequence ID" value="NZ_CP071446.1"/>
</dbReference>
<sequence>MEKKIVKIEKDILEKVVYALFKTRDIEVDKGYLKNCTGEELLIILKFCNIIEPYVPDEDYYY</sequence>
<protein>
    <submittedName>
        <fullName evidence="1">Uncharacterized protein</fullName>
    </submittedName>
</protein>
<dbReference type="Proteomes" id="UP000671862">
    <property type="component" value="Chromosome"/>
</dbReference>
<evidence type="ECO:0000313" key="1">
    <source>
        <dbReference type="EMBL" id="QTA38806.1"/>
    </source>
</evidence>
<organism evidence="1 2">
    <name type="scientific">Thermosipho ferrireducens</name>
    <dbReference type="NCBI Taxonomy" id="2571116"/>
    <lineage>
        <taxon>Bacteria</taxon>
        <taxon>Thermotogati</taxon>
        <taxon>Thermotogota</taxon>
        <taxon>Thermotogae</taxon>
        <taxon>Thermotogales</taxon>
        <taxon>Fervidobacteriaceae</taxon>
        <taxon>Thermosipho</taxon>
    </lineage>
</organism>
<reference evidence="1 2" key="1">
    <citation type="submission" date="2021-03" db="EMBL/GenBank/DDBJ databases">
        <title>Thermosipho ferrireducens sp.nov., an anaerobic thermophilic iron-reducing bacterium isolated from a deep-sea hydrothermal sulfide deposits.</title>
        <authorList>
            <person name="Zeng X."/>
            <person name="Chen Y."/>
            <person name="Shao Z."/>
        </authorList>
    </citation>
    <scope>NUCLEOTIDE SEQUENCE [LARGE SCALE GENOMIC DNA]</scope>
    <source>
        <strain evidence="1 2">JL129W03</strain>
    </source>
</reference>
<name>A0ABX7SBB7_9BACT</name>
<keyword evidence="2" id="KW-1185">Reference proteome</keyword>
<accession>A0ABX7SBB7</accession>
<dbReference type="EMBL" id="CP071446">
    <property type="protein sequence ID" value="QTA38806.1"/>
    <property type="molecule type" value="Genomic_DNA"/>
</dbReference>
<proteinExistence type="predicted"/>